<keyword evidence="3 4" id="KW-0418">Kinase</keyword>
<dbReference type="PANTHER" id="PTHR43095:SF3">
    <property type="entry name" value="L-XYLULOSE_3-KETO-L-GULONATE KINASE"/>
    <property type="match status" value="1"/>
</dbReference>
<evidence type="ECO:0000259" key="6">
    <source>
        <dbReference type="Pfam" id="PF02782"/>
    </source>
</evidence>
<evidence type="ECO:0000259" key="5">
    <source>
        <dbReference type="Pfam" id="PF00370"/>
    </source>
</evidence>
<dbReference type="GO" id="GO:0005975">
    <property type="term" value="P:carbohydrate metabolic process"/>
    <property type="evidence" value="ECO:0007669"/>
    <property type="project" value="InterPro"/>
</dbReference>
<dbReference type="EMBL" id="SOAZ01000030">
    <property type="protein sequence ID" value="TDT50341.1"/>
    <property type="molecule type" value="Genomic_DNA"/>
</dbReference>
<dbReference type="Pfam" id="PF00370">
    <property type="entry name" value="FGGY_N"/>
    <property type="match status" value="1"/>
</dbReference>
<dbReference type="InterPro" id="IPR018483">
    <property type="entry name" value="Carb_kinase_FGGY_CS"/>
</dbReference>
<dbReference type="PROSITE" id="PS00445">
    <property type="entry name" value="FGGY_KINASES_2"/>
    <property type="match status" value="1"/>
</dbReference>
<reference evidence="7 8" key="1">
    <citation type="submission" date="2019-03" db="EMBL/GenBank/DDBJ databases">
        <title>Genomic Encyclopedia of Type Strains, Phase IV (KMG-IV): sequencing the most valuable type-strain genomes for metagenomic binning, comparative biology and taxonomic classification.</title>
        <authorList>
            <person name="Goeker M."/>
        </authorList>
    </citation>
    <scope>NUCLEOTIDE SEQUENCE [LARGE SCALE GENOMIC DNA]</scope>
    <source>
        <strain evidence="7 8">DSM 24455</strain>
    </source>
</reference>
<evidence type="ECO:0000256" key="2">
    <source>
        <dbReference type="ARBA" id="ARBA00022679"/>
    </source>
</evidence>
<dbReference type="SUPFAM" id="SSF53067">
    <property type="entry name" value="Actin-like ATPase domain"/>
    <property type="match status" value="2"/>
</dbReference>
<feature type="domain" description="Carbohydrate kinase FGGY C-terminal" evidence="6">
    <location>
        <begin position="261"/>
        <end position="453"/>
    </location>
</feature>
<dbReference type="InterPro" id="IPR018485">
    <property type="entry name" value="FGGY_C"/>
</dbReference>
<dbReference type="InterPro" id="IPR018484">
    <property type="entry name" value="FGGY_N"/>
</dbReference>
<dbReference type="GO" id="GO:0016301">
    <property type="term" value="F:kinase activity"/>
    <property type="evidence" value="ECO:0007669"/>
    <property type="project" value="UniProtKB-KW"/>
</dbReference>
<dbReference type="GO" id="GO:0016773">
    <property type="term" value="F:phosphotransferase activity, alcohol group as acceptor"/>
    <property type="evidence" value="ECO:0007669"/>
    <property type="project" value="InterPro"/>
</dbReference>
<keyword evidence="8" id="KW-1185">Reference proteome</keyword>
<name>A0A4R7K9R7_9CLOT</name>
<evidence type="ECO:0000313" key="8">
    <source>
        <dbReference type="Proteomes" id="UP000295325"/>
    </source>
</evidence>
<dbReference type="PANTHER" id="PTHR43095">
    <property type="entry name" value="SUGAR KINASE"/>
    <property type="match status" value="1"/>
</dbReference>
<accession>A0A4R7K9R7</accession>
<feature type="domain" description="Carbohydrate kinase FGGY N-terminal" evidence="5">
    <location>
        <begin position="4"/>
        <end position="249"/>
    </location>
</feature>
<comment type="similarity">
    <text evidence="1 4">Belongs to the FGGY kinase family.</text>
</comment>
<dbReference type="InterPro" id="IPR050406">
    <property type="entry name" value="FGGY_Carb_Kinase"/>
</dbReference>
<dbReference type="OrthoDB" id="9805576at2"/>
<sequence>MAKYLIGIDAGTSLVKSVLFDTRGNEIYVSKQKTEVLSPNPDWSEQDMNSVFIATVRTLNDVIVSSGISPDDIVAIGLTAQGDGCWMIDKDGNPVRNAILWSDGRAADLINQWQKEGICDKAYNICGSSLFPGAQGAILRWLKDNEPHNASKIAYAFYCKDWLRFKLTGVIATDETDASLPFFDIVNRTYSDETLEYYGIKDMRKMLPEVIPASEAISYIKDDIAEVTGLRKGTPLVTGPFDVVSTAIGVDAIHSGIGCSIVGTTCFNEVTMDTPDITPLNVGMTIAHGIPGKWMRALGAMNGTPNLDWFIDQIAKAEKDAAKILGINLYKYFEDKVKNIPIGSNGVVYHPYISPGGERAPFVKPSAKAQFMGICLNNTKYDMLRAVYEGVAMEMLDCYKHMPGEITEIHLSGGGASSDLWCQMFADTTGKVIKVPAGSEFGAKGAVINAAVAIKLFSDYDEAISHMVRFERLYEPDMSNHKEYEKLYNLYKTIYMTNWNMWDELGETMKEMQQKRMMKQLLA</sequence>
<evidence type="ECO:0000313" key="7">
    <source>
        <dbReference type="EMBL" id="TDT50341.1"/>
    </source>
</evidence>
<dbReference type="Pfam" id="PF02782">
    <property type="entry name" value="FGGY_C"/>
    <property type="match status" value="1"/>
</dbReference>
<protein>
    <submittedName>
        <fullName evidence="7">Xylulokinase/L-xylulokinase</fullName>
    </submittedName>
</protein>
<organism evidence="7 8">
    <name type="scientific">Fonticella tunisiensis</name>
    <dbReference type="NCBI Taxonomy" id="1096341"/>
    <lineage>
        <taxon>Bacteria</taxon>
        <taxon>Bacillati</taxon>
        <taxon>Bacillota</taxon>
        <taxon>Clostridia</taxon>
        <taxon>Eubacteriales</taxon>
        <taxon>Clostridiaceae</taxon>
        <taxon>Fonticella</taxon>
    </lineage>
</organism>
<dbReference type="Gene3D" id="3.30.420.40">
    <property type="match status" value="2"/>
</dbReference>
<keyword evidence="2 4" id="KW-0808">Transferase</keyword>
<comment type="caution">
    <text evidence="7">The sequence shown here is derived from an EMBL/GenBank/DDBJ whole genome shotgun (WGS) entry which is preliminary data.</text>
</comment>
<evidence type="ECO:0000256" key="1">
    <source>
        <dbReference type="ARBA" id="ARBA00009156"/>
    </source>
</evidence>
<dbReference type="InterPro" id="IPR000577">
    <property type="entry name" value="Carb_kinase_FGGY"/>
</dbReference>
<dbReference type="Proteomes" id="UP000295325">
    <property type="component" value="Unassembled WGS sequence"/>
</dbReference>
<evidence type="ECO:0000256" key="4">
    <source>
        <dbReference type="RuleBase" id="RU003733"/>
    </source>
</evidence>
<dbReference type="RefSeq" id="WP_133629212.1">
    <property type="nucleotide sequence ID" value="NZ_SOAZ01000030.1"/>
</dbReference>
<gene>
    <name evidence="7" type="ORF">EDD71_1301</name>
</gene>
<dbReference type="AlphaFoldDB" id="A0A4R7K9R7"/>
<dbReference type="PIRSF" id="PIRSF000538">
    <property type="entry name" value="GlpK"/>
    <property type="match status" value="1"/>
</dbReference>
<dbReference type="InterPro" id="IPR043129">
    <property type="entry name" value="ATPase_NBD"/>
</dbReference>
<dbReference type="CDD" id="cd24121">
    <property type="entry name" value="ASKHA_NBD_FGGY_BaEryA-like"/>
    <property type="match status" value="1"/>
</dbReference>
<proteinExistence type="inferred from homology"/>
<evidence type="ECO:0000256" key="3">
    <source>
        <dbReference type="ARBA" id="ARBA00022777"/>
    </source>
</evidence>